<proteinExistence type="predicted"/>
<sequence>MNAWVGRERNTQENFCKVNNDYAKKKKNKIRNRNVIPTYMYPANGSKSGKGSHNFHLDERKQKRSLIVTPTGFPLPAVFHSFKKKKIKKKKKEDVKLHISRELQTRGSNSEENNVPSLLNWKCRSGISNMRTVSGKIKKENTV</sequence>
<dbReference type="AlphaFoldDB" id="A0A1A8VL57"/>
<feature type="compositionally biased region" description="Basic and acidic residues" evidence="1">
    <location>
        <begin position="92"/>
        <end position="104"/>
    </location>
</feature>
<evidence type="ECO:0000313" key="2">
    <source>
        <dbReference type="EMBL" id="SBS79971.1"/>
    </source>
</evidence>
<organism evidence="2 3">
    <name type="scientific">Plasmodium ovale curtisi</name>
    <dbReference type="NCBI Taxonomy" id="864141"/>
    <lineage>
        <taxon>Eukaryota</taxon>
        <taxon>Sar</taxon>
        <taxon>Alveolata</taxon>
        <taxon>Apicomplexa</taxon>
        <taxon>Aconoidasida</taxon>
        <taxon>Haemosporida</taxon>
        <taxon>Plasmodiidae</taxon>
        <taxon>Plasmodium</taxon>
        <taxon>Plasmodium (Plasmodium)</taxon>
    </lineage>
</organism>
<evidence type="ECO:0000313" key="3">
    <source>
        <dbReference type="Proteomes" id="UP000078560"/>
    </source>
</evidence>
<accession>A0A1A8VL57</accession>
<dbReference type="Proteomes" id="UP000078560">
    <property type="component" value="Unassembled WGS sequence"/>
</dbReference>
<protein>
    <submittedName>
        <fullName evidence="2">Uncharacterized protein</fullName>
    </submittedName>
</protein>
<gene>
    <name evidence="2" type="ORF">POVCU2_0001610</name>
</gene>
<reference evidence="3" key="1">
    <citation type="submission" date="2016-05" db="EMBL/GenBank/DDBJ databases">
        <authorList>
            <person name="Naeem Raeece"/>
        </authorList>
    </citation>
    <scope>NUCLEOTIDE SEQUENCE [LARGE SCALE GENOMIC DNA]</scope>
</reference>
<feature type="compositionally biased region" description="Polar residues" evidence="1">
    <location>
        <begin position="105"/>
        <end position="116"/>
    </location>
</feature>
<feature type="region of interest" description="Disordered" evidence="1">
    <location>
        <begin position="88"/>
        <end position="116"/>
    </location>
</feature>
<dbReference type="EMBL" id="FLQU01000021">
    <property type="protein sequence ID" value="SBS79971.1"/>
    <property type="molecule type" value="Genomic_DNA"/>
</dbReference>
<evidence type="ECO:0000256" key="1">
    <source>
        <dbReference type="SAM" id="MobiDB-lite"/>
    </source>
</evidence>
<name>A0A1A8VL57_PLAOA</name>